<dbReference type="AlphaFoldDB" id="A0AAU6U7G1"/>
<reference evidence="1" key="1">
    <citation type="submission" date="2022-03" db="EMBL/GenBank/DDBJ databases">
        <title>Sea Food Isolates.</title>
        <authorList>
            <person name="Li c."/>
        </authorList>
    </citation>
    <scope>NUCLEOTIDE SEQUENCE</scope>
    <source>
        <strain evidence="1">19CA06SA08-2</strain>
    </source>
</reference>
<proteinExistence type="predicted"/>
<organism evidence="1">
    <name type="scientific">bacterium 19CA06SA08-2</name>
    <dbReference type="NCBI Taxonomy" id="2920658"/>
    <lineage>
        <taxon>Bacteria</taxon>
    </lineage>
</organism>
<accession>A0AAU6U7G1</accession>
<sequence>MRDPRKNPVPGDVITRLGTTREVKATKQNDRGTVTHVVYGHPTVDLSETETTVASWRAWAKLDAMVVREGAACTTN</sequence>
<protein>
    <submittedName>
        <fullName evidence="1">Uncharacterized protein</fullName>
    </submittedName>
</protein>
<name>A0AAU6U7G1_UNCXX</name>
<gene>
    <name evidence="1" type="ORF">MRM75_03330</name>
</gene>
<dbReference type="EMBL" id="CP095353">
    <property type="protein sequence ID" value="XAG70042.1"/>
    <property type="molecule type" value="Genomic_DNA"/>
</dbReference>
<evidence type="ECO:0000313" key="1">
    <source>
        <dbReference type="EMBL" id="XAG70042.1"/>
    </source>
</evidence>